<dbReference type="InterPro" id="IPR037401">
    <property type="entry name" value="SnoaL-like"/>
</dbReference>
<dbReference type="OrthoDB" id="9786718at2"/>
<evidence type="ECO:0000259" key="1">
    <source>
        <dbReference type="Pfam" id="PF13474"/>
    </source>
</evidence>
<evidence type="ECO:0000313" key="2">
    <source>
        <dbReference type="EMBL" id="TQV83425.1"/>
    </source>
</evidence>
<feature type="domain" description="SnoaL-like" evidence="1">
    <location>
        <begin position="10"/>
        <end position="116"/>
    </location>
</feature>
<dbReference type="SUPFAM" id="SSF54427">
    <property type="entry name" value="NTF2-like"/>
    <property type="match status" value="1"/>
</dbReference>
<dbReference type="EMBL" id="VHSH01000001">
    <property type="protein sequence ID" value="TQV83425.1"/>
    <property type="molecule type" value="Genomic_DNA"/>
</dbReference>
<dbReference type="PANTHER" id="PTHR34957:SF1">
    <property type="entry name" value="NUCLEAR TRANSPORT FACTOR 2 (NTF2) FAMILY PROTEIN"/>
    <property type="match status" value="1"/>
</dbReference>
<evidence type="ECO:0000313" key="3">
    <source>
        <dbReference type="Proteomes" id="UP000315252"/>
    </source>
</evidence>
<gene>
    <name evidence="2" type="ORF">FKG95_02170</name>
</gene>
<dbReference type="RefSeq" id="WP_142894662.1">
    <property type="nucleotide sequence ID" value="NZ_ML660052.1"/>
</dbReference>
<comment type="caution">
    <text evidence="2">The sequence shown here is derived from an EMBL/GenBank/DDBJ whole genome shotgun (WGS) entry which is preliminary data.</text>
</comment>
<accession>A0A545U1S8</accession>
<sequence>MNAEAEVLFLNESFYHVFRQRDLSMMAKLWAENLPVACAHPGWPAISGRDEVLGSWEAILTNPDAPEVSCHGAQAFAAGQDTAFVICYEKVGDSVLVATNYFAREAGEWRMVHHQAGPCNVSPLALEEETETGPLQ</sequence>
<name>A0A545U1S8_9PROT</name>
<dbReference type="Proteomes" id="UP000315252">
    <property type="component" value="Unassembled WGS sequence"/>
</dbReference>
<proteinExistence type="predicted"/>
<reference evidence="2 3" key="1">
    <citation type="submission" date="2019-06" db="EMBL/GenBank/DDBJ databases">
        <title>Whole genome sequence for Rhodospirillaceae sp. R148.</title>
        <authorList>
            <person name="Wang G."/>
        </authorList>
    </citation>
    <scope>NUCLEOTIDE SEQUENCE [LARGE SCALE GENOMIC DNA]</scope>
    <source>
        <strain evidence="2 3">R148</strain>
    </source>
</reference>
<protein>
    <submittedName>
        <fullName evidence="2">Nuclear transport factor 2 family protein</fullName>
    </submittedName>
</protein>
<dbReference type="Gene3D" id="3.10.450.50">
    <property type="match status" value="1"/>
</dbReference>
<dbReference type="AlphaFoldDB" id="A0A545U1S8"/>
<dbReference type="PANTHER" id="PTHR34957">
    <property type="entry name" value="NUCLEAR TRANSPORT FACTOR 2 (NTF2) FAMILY PROTEIN"/>
    <property type="match status" value="1"/>
</dbReference>
<dbReference type="InterPro" id="IPR032710">
    <property type="entry name" value="NTF2-like_dom_sf"/>
</dbReference>
<keyword evidence="3" id="KW-1185">Reference proteome</keyword>
<organism evidence="2 3">
    <name type="scientific">Denitrobaculum tricleocarpae</name>
    <dbReference type="NCBI Taxonomy" id="2591009"/>
    <lineage>
        <taxon>Bacteria</taxon>
        <taxon>Pseudomonadati</taxon>
        <taxon>Pseudomonadota</taxon>
        <taxon>Alphaproteobacteria</taxon>
        <taxon>Rhodospirillales</taxon>
        <taxon>Rhodospirillaceae</taxon>
        <taxon>Denitrobaculum</taxon>
    </lineage>
</organism>
<dbReference type="Pfam" id="PF13474">
    <property type="entry name" value="SnoaL_3"/>
    <property type="match status" value="1"/>
</dbReference>